<reference evidence="8 9" key="1">
    <citation type="submission" date="2016-03" db="EMBL/GenBank/DDBJ databases">
        <title>Shallow-sea hydrothermal system.</title>
        <authorList>
            <person name="Tang K."/>
        </authorList>
    </citation>
    <scope>NUCLEOTIDE SEQUENCE [LARGE SCALE GENOMIC DNA]</scope>
    <source>
        <strain evidence="8 9">JLT9</strain>
    </source>
</reference>
<evidence type="ECO:0000256" key="1">
    <source>
        <dbReference type="ARBA" id="ARBA00008764"/>
    </source>
</evidence>
<dbReference type="InterPro" id="IPR050966">
    <property type="entry name" value="Glutamyl_endopeptidase"/>
</dbReference>
<dbReference type="PATRIC" id="fig|1758689.4.peg.511"/>
<feature type="compositionally biased region" description="Acidic residues" evidence="7">
    <location>
        <begin position="17"/>
        <end position="28"/>
    </location>
</feature>
<dbReference type="InterPro" id="IPR008256">
    <property type="entry name" value="Peptidase_S1B"/>
</dbReference>
<keyword evidence="4 6" id="KW-0378">Hydrolase</keyword>
<dbReference type="SUPFAM" id="SSF50494">
    <property type="entry name" value="Trypsin-like serine proteases"/>
    <property type="match status" value="1"/>
</dbReference>
<evidence type="ECO:0000313" key="8">
    <source>
        <dbReference type="EMBL" id="ANS77902.1"/>
    </source>
</evidence>
<dbReference type="OrthoDB" id="1855925at2"/>
<dbReference type="STRING" id="1758689.SGUI_0506"/>
<evidence type="ECO:0000256" key="4">
    <source>
        <dbReference type="ARBA" id="ARBA00022801"/>
    </source>
</evidence>
<evidence type="ECO:0000256" key="5">
    <source>
        <dbReference type="ARBA" id="ARBA00022825"/>
    </source>
</evidence>
<dbReference type="AlphaFoldDB" id="A0A1B1N8Z0"/>
<accession>A0A1B1N8Z0</accession>
<feature type="region of interest" description="Disordered" evidence="7">
    <location>
        <begin position="1"/>
        <end position="90"/>
    </location>
</feature>
<keyword evidence="9" id="KW-1185">Reference proteome</keyword>
<dbReference type="InterPro" id="IPR043504">
    <property type="entry name" value="Peptidase_S1_PA_chymotrypsin"/>
</dbReference>
<organism evidence="8 9">
    <name type="scientific">Serinicoccus hydrothermalis</name>
    <dbReference type="NCBI Taxonomy" id="1758689"/>
    <lineage>
        <taxon>Bacteria</taxon>
        <taxon>Bacillati</taxon>
        <taxon>Actinomycetota</taxon>
        <taxon>Actinomycetes</taxon>
        <taxon>Micrococcales</taxon>
        <taxon>Ornithinimicrobiaceae</taxon>
        <taxon>Serinicoccus</taxon>
    </lineage>
</organism>
<dbReference type="Proteomes" id="UP000092482">
    <property type="component" value="Chromosome"/>
</dbReference>
<dbReference type="KEGG" id="serj:SGUI_0506"/>
<evidence type="ECO:0000313" key="9">
    <source>
        <dbReference type="Proteomes" id="UP000092482"/>
    </source>
</evidence>
<keyword evidence="5 6" id="KW-0720">Serine protease</keyword>
<evidence type="ECO:0000256" key="7">
    <source>
        <dbReference type="SAM" id="MobiDB-lite"/>
    </source>
</evidence>
<evidence type="ECO:0000256" key="2">
    <source>
        <dbReference type="ARBA" id="ARBA00022670"/>
    </source>
</evidence>
<sequence length="309" mass="32878">MSHDTTNPHEPVGPEPEAADEVGTEELTEAPQAGEGSTEQGVDGDIEPVAAAMTEAFAVEETAPDTSGLRPVGEATYGPPDPSTESVQGPDNRIQITATSSYPWRVHCSLLITANDGSKWIGTGWFNGPKSIITAGHCVFIHNPGTQRHGWVRSVEVMPGRNGASLPYGKFVVPRAQLRSVHGWTSSPNHEYDYGAMVLTEPKGNQTGWLGFANWSDATLDGTTLNMSGYPGDKPTGTQWYHWSGVASLSARKVYYTLDTAGGQSGGGVYVIKDGGRYAVAIHAYGGSGSNSGTRINKPVFDNLKLWKG</sequence>
<dbReference type="Gene3D" id="2.40.10.10">
    <property type="entry name" value="Trypsin-like serine proteases"/>
    <property type="match status" value="2"/>
</dbReference>
<proteinExistence type="inferred from homology"/>
<gene>
    <name evidence="8" type="ORF">SGUI_0506</name>
</gene>
<dbReference type="GO" id="GO:0006508">
    <property type="term" value="P:proteolysis"/>
    <property type="evidence" value="ECO:0007669"/>
    <property type="project" value="UniProtKB-KW"/>
</dbReference>
<evidence type="ECO:0000256" key="6">
    <source>
        <dbReference type="RuleBase" id="RU004296"/>
    </source>
</evidence>
<dbReference type="GO" id="GO:0008236">
    <property type="term" value="F:serine-type peptidase activity"/>
    <property type="evidence" value="ECO:0007669"/>
    <property type="project" value="UniProtKB-KW"/>
</dbReference>
<keyword evidence="3" id="KW-0732">Signal</keyword>
<dbReference type="PANTHER" id="PTHR15462:SF8">
    <property type="entry name" value="SERINE PROTEASE"/>
    <property type="match status" value="1"/>
</dbReference>
<dbReference type="RefSeq" id="WP_066635828.1">
    <property type="nucleotide sequence ID" value="NZ_CP014989.1"/>
</dbReference>
<dbReference type="EC" id="3.4.21.-" evidence="6"/>
<dbReference type="PRINTS" id="PR00839">
    <property type="entry name" value="V8PROTEASE"/>
</dbReference>
<comment type="similarity">
    <text evidence="1 6">Belongs to the peptidase S1B family.</text>
</comment>
<keyword evidence="2 6" id="KW-0645">Protease</keyword>
<evidence type="ECO:0000256" key="3">
    <source>
        <dbReference type="ARBA" id="ARBA00022729"/>
    </source>
</evidence>
<dbReference type="PANTHER" id="PTHR15462">
    <property type="entry name" value="SERINE PROTEASE"/>
    <property type="match status" value="1"/>
</dbReference>
<dbReference type="EMBL" id="CP014989">
    <property type="protein sequence ID" value="ANS77902.1"/>
    <property type="molecule type" value="Genomic_DNA"/>
</dbReference>
<dbReference type="InterPro" id="IPR009003">
    <property type="entry name" value="Peptidase_S1_PA"/>
</dbReference>
<name>A0A1B1N8Z0_9MICO</name>
<protein>
    <recommendedName>
        <fullName evidence="6">Serine protease</fullName>
        <ecNumber evidence="6">3.4.21.-</ecNumber>
    </recommendedName>
</protein>